<protein>
    <submittedName>
        <fullName evidence="1">Uncharacterized protein</fullName>
    </submittedName>
</protein>
<dbReference type="EMBL" id="CP017708">
    <property type="protein sequence ID" value="AOY82148.1"/>
    <property type="molecule type" value="Genomic_DNA"/>
</dbReference>
<dbReference type="Proteomes" id="UP000176944">
    <property type="component" value="Chromosome"/>
</dbReference>
<dbReference type="AlphaFoldDB" id="A0A1D9G3F1"/>
<sequence length="121" mass="14069">MLTLNLLPQINMARQNPDDLTLDRGRNRRGPGYDFGKAKHVQLVNHTLYTFGYTTGEEADWGFALRDIIDWSFDELWERCSAVLGVSPMSDCIKTGTWVYHVNITLFSWWWNSDRTEVVEP</sequence>
<organism evidence="1 2">
    <name type="scientific">Moorena producens (strain JHB)</name>
    <dbReference type="NCBI Taxonomy" id="1454205"/>
    <lineage>
        <taxon>Bacteria</taxon>
        <taxon>Bacillati</taxon>
        <taxon>Cyanobacteriota</taxon>
        <taxon>Cyanophyceae</taxon>
        <taxon>Coleofasciculales</taxon>
        <taxon>Coleofasciculaceae</taxon>
        <taxon>Moorena</taxon>
    </lineage>
</organism>
<proteinExistence type="predicted"/>
<gene>
    <name evidence="1" type="ORF">BJP36_21815</name>
</gene>
<reference evidence="2" key="1">
    <citation type="submission" date="2016-10" db="EMBL/GenBank/DDBJ databases">
        <title>Comparative genomics uncovers the prolific and rare metabolic potential of the cyanobacterial genus Moorea.</title>
        <authorList>
            <person name="Leao T."/>
            <person name="Castelao G."/>
            <person name="Korobeynikov A."/>
            <person name="Monroe E.A."/>
            <person name="Podell S."/>
            <person name="Glukhov E."/>
            <person name="Allen E."/>
            <person name="Gerwick W.H."/>
            <person name="Gerwick L."/>
        </authorList>
    </citation>
    <scope>NUCLEOTIDE SEQUENCE [LARGE SCALE GENOMIC DNA]</scope>
    <source>
        <strain evidence="2">JHB</strain>
    </source>
</reference>
<evidence type="ECO:0000313" key="1">
    <source>
        <dbReference type="EMBL" id="AOY82148.1"/>
    </source>
</evidence>
<evidence type="ECO:0000313" key="2">
    <source>
        <dbReference type="Proteomes" id="UP000176944"/>
    </source>
</evidence>
<accession>A0A1D9G3F1</accession>
<name>A0A1D9G3F1_MOOP1</name>